<dbReference type="PANTHER" id="PTHR46050">
    <property type="entry name" value="TPR REPEAT-CONTAINING THIOREDOXIN"/>
    <property type="match status" value="1"/>
</dbReference>
<dbReference type="OrthoDB" id="2335338at2759"/>
<dbReference type="SUPFAM" id="SSF48452">
    <property type="entry name" value="TPR-like"/>
    <property type="match status" value="2"/>
</dbReference>
<dbReference type="InterPro" id="IPR036249">
    <property type="entry name" value="Thioredoxin-like_sf"/>
</dbReference>
<dbReference type="Gramene" id="Psat2g073120.1">
    <property type="protein sequence ID" value="Psat2g073120.1.cds"/>
    <property type="gene ID" value="Psat2g073120"/>
</dbReference>
<comment type="caution">
    <text evidence="6">The sequence shown here is derived from an EMBL/GenBank/DDBJ whole genome shotgun (WGS) entry which is preliminary data.</text>
</comment>
<dbReference type="Gene3D" id="1.25.40.10">
    <property type="entry name" value="Tetratricopeptide repeat domain"/>
    <property type="match status" value="1"/>
</dbReference>
<evidence type="ECO:0000256" key="3">
    <source>
        <dbReference type="PROSITE-ProRule" id="PRU00339"/>
    </source>
</evidence>
<dbReference type="Gramene" id="Psat02G0229000-T1">
    <property type="protein sequence ID" value="KAI5435807.1"/>
    <property type="gene ID" value="KIW84_022290"/>
</dbReference>
<feature type="repeat" description="TPR" evidence="3">
    <location>
        <begin position="381"/>
        <end position="414"/>
    </location>
</feature>
<evidence type="ECO:0000313" key="6">
    <source>
        <dbReference type="EMBL" id="KAI5435807.1"/>
    </source>
</evidence>
<dbReference type="InterPro" id="IPR011990">
    <property type="entry name" value="TPR-like_helical_dom_sf"/>
</dbReference>
<dbReference type="PANTHER" id="PTHR46050:SF18">
    <property type="entry name" value="TETRATRICOPEPTIDE REPEAT (TPR)-LIKE SUPERFAMILY PROTEIN"/>
    <property type="match status" value="1"/>
</dbReference>
<keyword evidence="1" id="KW-0677">Repeat</keyword>
<name>A0A9D4YBC0_PEA</name>
<feature type="repeat" description="TPR" evidence="3">
    <location>
        <begin position="194"/>
        <end position="227"/>
    </location>
</feature>
<sequence>MKTKHNKVENELGCGFMERIFNLKSPRLRNSLVHSLPIKNESNLSTKKVKIISNITPLTKNPKCISDTTSKSSTSSSSTDSSTHKRVEQNCNTNDDVKLQIELARISTTRSRDNENKSIGAKDFAPLKLTGNLLVNNTPRRKSVECLPKHSELNSMSSFYNSNNARKMVMGNIMRKNSNELAQFLSKRHNSIEPEVLKTMGNEAYKKGDFVEALALYDKAISLDSNKAIYHCNKSAALIGLGRFQEAILECEESIRLDPSYDRAHNRMAMIYFRLGEVEKALDCNRSTSCVDSVLAFQAQALQNHINKCIEARKLNEWSVVLKETRSALSLGADSAPRIYALQTEALLKLLRYDDANGVYDKMPKFSLDWCNKMFGMATSAYILMIGARVYMASGRFEDAVTTAQKAARVDPSNRETISVLRRARAVTSARVSGNLLFKASKFSKACAVYNEGLDHDPHNSVLLCNRAACRSKLGQYENAIEDCDSALTLHPSYSKAKLRRAYCNAKLERWEVAIQDYEMLIREKPGDEEVARALFEAKLQVRILHGEDVKDLKFGSNLVFISSNDRFRHYVTSPGMAVVLFSNKGTHKQVSMVFEQISKRFPSVNFLKVEIEDHPYLAKSEGVISFPSFKIYKNGSRVKEISGNNHELLERSVKLYSS</sequence>
<dbReference type="InterPro" id="IPR044534">
    <property type="entry name" value="TTL1-4"/>
</dbReference>
<evidence type="ECO:0000256" key="2">
    <source>
        <dbReference type="ARBA" id="ARBA00022803"/>
    </source>
</evidence>
<dbReference type="Pfam" id="PF13432">
    <property type="entry name" value="TPR_16"/>
    <property type="match status" value="1"/>
</dbReference>
<dbReference type="InterPro" id="IPR013105">
    <property type="entry name" value="TPR_2"/>
</dbReference>
<proteinExistence type="predicted"/>
<keyword evidence="2 3" id="KW-0802">TPR repeat</keyword>
<dbReference type="InterPro" id="IPR019734">
    <property type="entry name" value="TPR_rpt"/>
</dbReference>
<accession>A0A9D4YBC0</accession>
<dbReference type="Gene3D" id="3.40.30.10">
    <property type="entry name" value="Glutaredoxin"/>
    <property type="match status" value="1"/>
</dbReference>
<protein>
    <recommendedName>
        <fullName evidence="5">Thioredoxin domain-containing protein</fullName>
    </recommendedName>
</protein>
<dbReference type="GO" id="GO:0005737">
    <property type="term" value="C:cytoplasm"/>
    <property type="evidence" value="ECO:0007669"/>
    <property type="project" value="TreeGrafter"/>
</dbReference>
<feature type="region of interest" description="Disordered" evidence="4">
    <location>
        <begin position="62"/>
        <end position="93"/>
    </location>
</feature>
<dbReference type="CDD" id="cd02947">
    <property type="entry name" value="TRX_family"/>
    <property type="match status" value="1"/>
</dbReference>
<evidence type="ECO:0000313" key="7">
    <source>
        <dbReference type="Proteomes" id="UP001058974"/>
    </source>
</evidence>
<reference evidence="6 7" key="1">
    <citation type="journal article" date="2022" name="Nat. Genet.">
        <title>Improved pea reference genome and pan-genome highlight genomic features and evolutionary characteristics.</title>
        <authorList>
            <person name="Yang T."/>
            <person name="Liu R."/>
            <person name="Luo Y."/>
            <person name="Hu S."/>
            <person name="Wang D."/>
            <person name="Wang C."/>
            <person name="Pandey M.K."/>
            <person name="Ge S."/>
            <person name="Xu Q."/>
            <person name="Li N."/>
            <person name="Li G."/>
            <person name="Huang Y."/>
            <person name="Saxena R.K."/>
            <person name="Ji Y."/>
            <person name="Li M."/>
            <person name="Yan X."/>
            <person name="He Y."/>
            <person name="Liu Y."/>
            <person name="Wang X."/>
            <person name="Xiang C."/>
            <person name="Varshney R.K."/>
            <person name="Ding H."/>
            <person name="Gao S."/>
            <person name="Zong X."/>
        </authorList>
    </citation>
    <scope>NUCLEOTIDE SEQUENCE [LARGE SCALE GENOMIC DNA]</scope>
    <source>
        <strain evidence="6 7">cv. Zhongwan 6</strain>
    </source>
</reference>
<dbReference type="AlphaFoldDB" id="A0A9D4YBC0"/>
<feature type="domain" description="Thioredoxin" evidence="5">
    <location>
        <begin position="564"/>
        <end position="650"/>
    </location>
</feature>
<dbReference type="EMBL" id="JAMSHJ010000002">
    <property type="protein sequence ID" value="KAI5435807.1"/>
    <property type="molecule type" value="Genomic_DNA"/>
</dbReference>
<dbReference type="SUPFAM" id="SSF52833">
    <property type="entry name" value="Thioredoxin-like"/>
    <property type="match status" value="1"/>
</dbReference>
<organism evidence="6 7">
    <name type="scientific">Pisum sativum</name>
    <name type="common">Garden pea</name>
    <name type="synonym">Lathyrus oleraceus</name>
    <dbReference type="NCBI Taxonomy" id="3888"/>
    <lineage>
        <taxon>Eukaryota</taxon>
        <taxon>Viridiplantae</taxon>
        <taxon>Streptophyta</taxon>
        <taxon>Embryophyta</taxon>
        <taxon>Tracheophyta</taxon>
        <taxon>Spermatophyta</taxon>
        <taxon>Magnoliopsida</taxon>
        <taxon>eudicotyledons</taxon>
        <taxon>Gunneridae</taxon>
        <taxon>Pentapetalae</taxon>
        <taxon>rosids</taxon>
        <taxon>fabids</taxon>
        <taxon>Fabales</taxon>
        <taxon>Fabaceae</taxon>
        <taxon>Papilionoideae</taxon>
        <taxon>50 kb inversion clade</taxon>
        <taxon>NPAAA clade</taxon>
        <taxon>Hologalegina</taxon>
        <taxon>IRL clade</taxon>
        <taxon>Fabeae</taxon>
        <taxon>Lathyrus</taxon>
    </lineage>
</organism>
<dbReference type="Pfam" id="PF00085">
    <property type="entry name" value="Thioredoxin"/>
    <property type="match status" value="1"/>
</dbReference>
<dbReference type="Pfam" id="PF00515">
    <property type="entry name" value="TPR_1"/>
    <property type="match status" value="1"/>
</dbReference>
<dbReference type="Proteomes" id="UP001058974">
    <property type="component" value="Chromosome 2"/>
</dbReference>
<evidence type="ECO:0000259" key="5">
    <source>
        <dbReference type="Pfam" id="PF00085"/>
    </source>
</evidence>
<dbReference type="Pfam" id="PF07719">
    <property type="entry name" value="TPR_2"/>
    <property type="match status" value="1"/>
</dbReference>
<gene>
    <name evidence="6" type="ORF">KIW84_022290</name>
</gene>
<dbReference type="GO" id="GO:0006950">
    <property type="term" value="P:response to stress"/>
    <property type="evidence" value="ECO:0007669"/>
    <property type="project" value="UniProtKB-ARBA"/>
</dbReference>
<dbReference type="SMART" id="SM00028">
    <property type="entry name" value="TPR"/>
    <property type="match status" value="7"/>
</dbReference>
<feature type="compositionally biased region" description="Low complexity" evidence="4">
    <location>
        <begin position="66"/>
        <end position="81"/>
    </location>
</feature>
<dbReference type="PROSITE" id="PS50005">
    <property type="entry name" value="TPR"/>
    <property type="match status" value="2"/>
</dbReference>
<evidence type="ECO:0000256" key="1">
    <source>
        <dbReference type="ARBA" id="ARBA00022737"/>
    </source>
</evidence>
<evidence type="ECO:0000256" key="4">
    <source>
        <dbReference type="SAM" id="MobiDB-lite"/>
    </source>
</evidence>
<keyword evidence="7" id="KW-1185">Reference proteome</keyword>
<dbReference type="InterPro" id="IPR013766">
    <property type="entry name" value="Thioredoxin_domain"/>
</dbReference>